<evidence type="ECO:0000313" key="3">
    <source>
        <dbReference type="Proteomes" id="UP000474159"/>
    </source>
</evidence>
<gene>
    <name evidence="2" type="ORF">F6X53_31715</name>
</gene>
<feature type="chain" id="PRO_5026703825" evidence="1">
    <location>
        <begin position="21"/>
        <end position="164"/>
    </location>
</feature>
<organism evidence="2 3">
    <name type="scientific">Methylobacterium soli</name>
    <dbReference type="NCBI Taxonomy" id="553447"/>
    <lineage>
        <taxon>Bacteria</taxon>
        <taxon>Pseudomonadati</taxon>
        <taxon>Pseudomonadota</taxon>
        <taxon>Alphaproteobacteria</taxon>
        <taxon>Hyphomicrobiales</taxon>
        <taxon>Methylobacteriaceae</taxon>
        <taxon>Methylobacterium</taxon>
    </lineage>
</organism>
<dbReference type="EMBL" id="VZZK01000089">
    <property type="protein sequence ID" value="KAB1068501.1"/>
    <property type="molecule type" value="Genomic_DNA"/>
</dbReference>
<dbReference type="Pfam" id="PF06186">
    <property type="entry name" value="DUF992"/>
    <property type="match status" value="1"/>
</dbReference>
<comment type="caution">
    <text evidence="2">The sequence shown here is derived from an EMBL/GenBank/DDBJ whole genome shotgun (WGS) entry which is preliminary data.</text>
</comment>
<accession>A0A6L3SQ91</accession>
<reference evidence="2 3" key="1">
    <citation type="submission" date="2019-09" db="EMBL/GenBank/DDBJ databases">
        <title>YIM 48816 draft genome.</title>
        <authorList>
            <person name="Jiang L."/>
        </authorList>
    </citation>
    <scope>NUCLEOTIDE SEQUENCE [LARGE SCALE GENOMIC DNA]</scope>
    <source>
        <strain evidence="2 3">YIM 48816</strain>
    </source>
</reference>
<sequence>MRTIAIAFSAAVLAAGAAYAHGSLSVHPAQQTAGTLTCITKLEASLIFGRTPVADCTFVAERGGFRQTYAAVLTRIGQVRDVETAQRITWRVLTKDGFARPGMLSDFFTVPPSQSENVSVRAVPQMVGRTASLQLLSHSGQTSSKFALTHPRIDLAASEPTLTR</sequence>
<dbReference type="OrthoDB" id="7996367at2"/>
<protein>
    <submittedName>
        <fullName evidence="2">DUF992 domain-containing protein</fullName>
    </submittedName>
</protein>
<feature type="signal peptide" evidence="1">
    <location>
        <begin position="1"/>
        <end position="20"/>
    </location>
</feature>
<dbReference type="Proteomes" id="UP000474159">
    <property type="component" value="Unassembled WGS sequence"/>
</dbReference>
<proteinExistence type="predicted"/>
<name>A0A6L3SQ91_9HYPH</name>
<evidence type="ECO:0000256" key="1">
    <source>
        <dbReference type="SAM" id="SignalP"/>
    </source>
</evidence>
<keyword evidence="1" id="KW-0732">Signal</keyword>
<keyword evidence="3" id="KW-1185">Reference proteome</keyword>
<dbReference type="InterPro" id="IPR009333">
    <property type="entry name" value="DUF992"/>
</dbReference>
<evidence type="ECO:0000313" key="2">
    <source>
        <dbReference type="EMBL" id="KAB1068501.1"/>
    </source>
</evidence>
<dbReference type="AlphaFoldDB" id="A0A6L3SQ91"/>
<dbReference type="RefSeq" id="WP_151005878.1">
    <property type="nucleotide sequence ID" value="NZ_VZZK01000089.1"/>
</dbReference>